<feature type="non-terminal residue" evidence="2">
    <location>
        <position position="54"/>
    </location>
</feature>
<dbReference type="EMBL" id="CAJOBI010089372">
    <property type="protein sequence ID" value="CAF4534534.1"/>
    <property type="molecule type" value="Genomic_DNA"/>
</dbReference>
<organism evidence="2 3">
    <name type="scientific">Rotaria magnacalcarata</name>
    <dbReference type="NCBI Taxonomy" id="392030"/>
    <lineage>
        <taxon>Eukaryota</taxon>
        <taxon>Metazoa</taxon>
        <taxon>Spiralia</taxon>
        <taxon>Gnathifera</taxon>
        <taxon>Rotifera</taxon>
        <taxon>Eurotatoria</taxon>
        <taxon>Bdelloidea</taxon>
        <taxon>Philodinida</taxon>
        <taxon>Philodinidae</taxon>
        <taxon>Rotaria</taxon>
    </lineage>
</organism>
<gene>
    <name evidence="1" type="ORF">SMN809_LOCUS36368</name>
    <name evidence="2" type="ORF">SMN809_LOCUS44904</name>
</gene>
<dbReference type="EMBL" id="CAJOBI010135940">
    <property type="protein sequence ID" value="CAF4745603.1"/>
    <property type="molecule type" value="Genomic_DNA"/>
</dbReference>
<sequence>MRRTLDYLDKTSSSPTFLLQLKQDGDINDDDIDDNILNLNNNNNNNNNTSTTSS</sequence>
<protein>
    <submittedName>
        <fullName evidence="2">Uncharacterized protein</fullName>
    </submittedName>
</protein>
<evidence type="ECO:0000313" key="3">
    <source>
        <dbReference type="Proteomes" id="UP000676336"/>
    </source>
</evidence>
<name>A0A8S3ASU1_9BILA</name>
<accession>A0A8S3ASU1</accession>
<reference evidence="2" key="1">
    <citation type="submission" date="2021-02" db="EMBL/GenBank/DDBJ databases">
        <authorList>
            <person name="Nowell W R."/>
        </authorList>
    </citation>
    <scope>NUCLEOTIDE SEQUENCE</scope>
</reference>
<comment type="caution">
    <text evidence="2">The sequence shown here is derived from an EMBL/GenBank/DDBJ whole genome shotgun (WGS) entry which is preliminary data.</text>
</comment>
<proteinExistence type="predicted"/>
<evidence type="ECO:0000313" key="1">
    <source>
        <dbReference type="EMBL" id="CAF4534534.1"/>
    </source>
</evidence>
<dbReference type="Proteomes" id="UP000676336">
    <property type="component" value="Unassembled WGS sequence"/>
</dbReference>
<evidence type="ECO:0000313" key="2">
    <source>
        <dbReference type="EMBL" id="CAF4745603.1"/>
    </source>
</evidence>
<dbReference type="AlphaFoldDB" id="A0A8S3ASU1"/>